<dbReference type="PANTHER" id="PTHR10694:SF129">
    <property type="entry name" value="LYSINE-SPECIFIC DEMETHYLASE 4B-RELATED"/>
    <property type="match status" value="1"/>
</dbReference>
<dbReference type="EMBL" id="GL732557">
    <property type="protein sequence ID" value="EFX78540.1"/>
    <property type="molecule type" value="Genomic_DNA"/>
</dbReference>
<keyword evidence="3" id="KW-1185">Reference proteome</keyword>
<dbReference type="HOGENOM" id="CLU_1526735_0_0_1"/>
<protein>
    <recommendedName>
        <fullName evidence="1">JmjC domain-containing protein</fullName>
    </recommendedName>
</protein>
<feature type="domain" description="JmjC" evidence="1">
    <location>
        <begin position="63"/>
        <end position="127"/>
    </location>
</feature>
<sequence>MVINLGSNTAEAINFTLPELTKRYCDKPSLCNCIGREKIDNLRKKFNFHQPGEESNEPLPHPSDGEKKFAKSQYKQFLMFPQILKTAAPPIPFHLIRQQPGICVATWPGAYHMVINAGSNTAEAINFTDFEFTERFCNKPSRCNCIQRKAIDLTRSKNVEDENFASLNFNRTSDYS</sequence>
<name>E9GPS1_DAPPU</name>
<accession>E9GPS1</accession>
<evidence type="ECO:0000313" key="3">
    <source>
        <dbReference type="Proteomes" id="UP000000305"/>
    </source>
</evidence>
<reference evidence="2 3" key="1">
    <citation type="journal article" date="2011" name="Science">
        <title>The ecoresponsive genome of Daphnia pulex.</title>
        <authorList>
            <person name="Colbourne J.K."/>
            <person name="Pfrender M.E."/>
            <person name="Gilbert D."/>
            <person name="Thomas W.K."/>
            <person name="Tucker A."/>
            <person name="Oakley T.H."/>
            <person name="Tokishita S."/>
            <person name="Aerts A."/>
            <person name="Arnold G.J."/>
            <person name="Basu M.K."/>
            <person name="Bauer D.J."/>
            <person name="Caceres C.E."/>
            <person name="Carmel L."/>
            <person name="Casola C."/>
            <person name="Choi J.H."/>
            <person name="Detter J.C."/>
            <person name="Dong Q."/>
            <person name="Dusheyko S."/>
            <person name="Eads B.D."/>
            <person name="Frohlich T."/>
            <person name="Geiler-Samerotte K.A."/>
            <person name="Gerlach D."/>
            <person name="Hatcher P."/>
            <person name="Jogdeo S."/>
            <person name="Krijgsveld J."/>
            <person name="Kriventseva E.V."/>
            <person name="Kultz D."/>
            <person name="Laforsch C."/>
            <person name="Lindquist E."/>
            <person name="Lopez J."/>
            <person name="Manak J.R."/>
            <person name="Muller J."/>
            <person name="Pangilinan J."/>
            <person name="Patwardhan R.P."/>
            <person name="Pitluck S."/>
            <person name="Pritham E.J."/>
            <person name="Rechtsteiner A."/>
            <person name="Rho M."/>
            <person name="Rogozin I.B."/>
            <person name="Sakarya O."/>
            <person name="Salamov A."/>
            <person name="Schaack S."/>
            <person name="Shapiro H."/>
            <person name="Shiga Y."/>
            <person name="Skalitzky C."/>
            <person name="Smith Z."/>
            <person name="Souvorov A."/>
            <person name="Sung W."/>
            <person name="Tang Z."/>
            <person name="Tsuchiya D."/>
            <person name="Tu H."/>
            <person name="Vos H."/>
            <person name="Wang M."/>
            <person name="Wolf Y.I."/>
            <person name="Yamagata H."/>
            <person name="Yamada T."/>
            <person name="Ye Y."/>
            <person name="Shaw J.R."/>
            <person name="Andrews J."/>
            <person name="Crease T.J."/>
            <person name="Tang H."/>
            <person name="Lucas S.M."/>
            <person name="Robertson H.M."/>
            <person name="Bork P."/>
            <person name="Koonin E.V."/>
            <person name="Zdobnov E.M."/>
            <person name="Grigoriev I.V."/>
            <person name="Lynch M."/>
            <person name="Boore J.L."/>
        </authorList>
    </citation>
    <scope>NUCLEOTIDE SEQUENCE [LARGE SCALE GENOMIC DNA]</scope>
</reference>
<dbReference type="OrthoDB" id="1678912at2759"/>
<dbReference type="Proteomes" id="UP000000305">
    <property type="component" value="Unassembled WGS sequence"/>
</dbReference>
<evidence type="ECO:0000259" key="1">
    <source>
        <dbReference type="Pfam" id="PF02373"/>
    </source>
</evidence>
<dbReference type="Pfam" id="PF02373">
    <property type="entry name" value="JmjC"/>
    <property type="match status" value="1"/>
</dbReference>
<dbReference type="KEGG" id="dpx:DAPPUDRAFT_320406"/>
<dbReference type="InterPro" id="IPR003347">
    <property type="entry name" value="JmjC_dom"/>
</dbReference>
<organism evidence="2 3">
    <name type="scientific">Daphnia pulex</name>
    <name type="common">Water flea</name>
    <dbReference type="NCBI Taxonomy" id="6669"/>
    <lineage>
        <taxon>Eukaryota</taxon>
        <taxon>Metazoa</taxon>
        <taxon>Ecdysozoa</taxon>
        <taxon>Arthropoda</taxon>
        <taxon>Crustacea</taxon>
        <taxon>Branchiopoda</taxon>
        <taxon>Diplostraca</taxon>
        <taxon>Cladocera</taxon>
        <taxon>Anomopoda</taxon>
        <taxon>Daphniidae</taxon>
        <taxon>Daphnia</taxon>
    </lineage>
</organism>
<evidence type="ECO:0000313" key="2">
    <source>
        <dbReference type="EMBL" id="EFX78540.1"/>
    </source>
</evidence>
<dbReference type="PhylomeDB" id="E9GPS1"/>
<dbReference type="AlphaFoldDB" id="E9GPS1"/>
<gene>
    <name evidence="2" type="ORF">DAPPUDRAFT_320406</name>
</gene>
<dbReference type="Gene3D" id="2.60.120.650">
    <property type="entry name" value="Cupin"/>
    <property type="match status" value="1"/>
</dbReference>
<dbReference type="InParanoid" id="E9GPS1"/>
<proteinExistence type="predicted"/>
<dbReference type="PANTHER" id="PTHR10694">
    <property type="entry name" value="LYSINE-SPECIFIC DEMETHYLASE"/>
    <property type="match status" value="1"/>
</dbReference>